<comment type="caution">
    <text evidence="1">The sequence shown here is derived from an EMBL/GenBank/DDBJ whole genome shotgun (WGS) entry which is preliminary data.</text>
</comment>
<proteinExistence type="predicted"/>
<organism evidence="1">
    <name type="scientific">bioreactor metagenome</name>
    <dbReference type="NCBI Taxonomy" id="1076179"/>
    <lineage>
        <taxon>unclassified sequences</taxon>
        <taxon>metagenomes</taxon>
        <taxon>ecological metagenomes</taxon>
    </lineage>
</organism>
<reference evidence="1" key="1">
    <citation type="submission" date="2019-08" db="EMBL/GenBank/DDBJ databases">
        <authorList>
            <person name="Kucharzyk K."/>
            <person name="Murdoch R.W."/>
            <person name="Higgins S."/>
            <person name="Loffler F."/>
        </authorList>
    </citation>
    <scope>NUCLEOTIDE SEQUENCE</scope>
</reference>
<dbReference type="AlphaFoldDB" id="A0A645F1Z3"/>
<protein>
    <submittedName>
        <fullName evidence="1">Uncharacterized protein</fullName>
    </submittedName>
</protein>
<evidence type="ECO:0000313" key="1">
    <source>
        <dbReference type="EMBL" id="MPN08227.1"/>
    </source>
</evidence>
<accession>A0A645F1Z3</accession>
<dbReference type="EMBL" id="VSSQ01054256">
    <property type="protein sequence ID" value="MPN08227.1"/>
    <property type="molecule type" value="Genomic_DNA"/>
</dbReference>
<sequence>MIQRFPEHSINTLHLFKVLMKHFLPQPTLPGFQFTRLIQGKFRNVAIGFKEHVLNRKFFILSPSLQPVSWTAAHIGRAIFLAMAAIFHVMAKQA</sequence>
<name>A0A645F1Z3_9ZZZZ</name>
<gene>
    <name evidence="1" type="ORF">SDC9_155509</name>
</gene>